<evidence type="ECO:0000313" key="2">
    <source>
        <dbReference type="EMBL" id="KXN67205.1"/>
    </source>
</evidence>
<dbReference type="OrthoDB" id="10039566at2759"/>
<dbReference type="Pfam" id="PF12505">
    <property type="entry name" value="DUF3712"/>
    <property type="match status" value="1"/>
</dbReference>
<sequence>MSENILTRNNPFKQTTSTTGSSANNILSKYINWDNYQLPLIFLFSLLSLNYFNMKLLKFVVQYFLDKSVINIKSTKVTDPTERSIRMLCESTVSSSSPLSSTVFFEGPVQLGFINLEGEAVWFGESEMPALNMKAGGPMELELPLHVIFKDTKKFGEFTKLLMLKKSLKMVMKGFVTVRMLGFLKVRGAVMNKTIEIKGMDGLNQVSIKDVIVKKGDRSKVEIAVSCKMTNVSDISMALDQVWFNMYYKDSQVGTVSITPLSLVPGVNSPPTRVFFHPDPNNPKAIEMGRELMSNFTKGTDSETTIKGNHPNKQLPSYFAEGLSGLNITTTLNGLDIPLLKSAKMSISPLDLVVSMAAFSVPTRLMTTNPFDEDFYIIKINSEAIIKGVNIGSLVADHSSYPIKIARRTTVETGLMTMKLNPLVEGFGAVATTLGEGNMSADIKATIDAKVGNYNMVIDYEQKQVPVIVGL</sequence>
<dbReference type="STRING" id="796925.A0A137NWJ5"/>
<feature type="region of interest" description="Disordered" evidence="1">
    <location>
        <begin position="1"/>
        <end position="21"/>
    </location>
</feature>
<dbReference type="PANTHER" id="PTHR35895">
    <property type="entry name" value="CHROMOSOME 16, WHOLE GENOME SHOTGUN SEQUENCE"/>
    <property type="match status" value="1"/>
</dbReference>
<accession>A0A137NWJ5</accession>
<dbReference type="InterPro" id="IPR046368">
    <property type="entry name" value="Tag1"/>
</dbReference>
<reference evidence="2 3" key="1">
    <citation type="journal article" date="2015" name="Genome Biol. Evol.">
        <title>Phylogenomic analyses indicate that early fungi evolved digesting cell walls of algal ancestors of land plants.</title>
        <authorList>
            <person name="Chang Y."/>
            <person name="Wang S."/>
            <person name="Sekimoto S."/>
            <person name="Aerts A.L."/>
            <person name="Choi C."/>
            <person name="Clum A."/>
            <person name="LaButti K.M."/>
            <person name="Lindquist E.A."/>
            <person name="Yee Ngan C."/>
            <person name="Ohm R.A."/>
            <person name="Salamov A.A."/>
            <person name="Grigoriev I.V."/>
            <person name="Spatafora J.W."/>
            <person name="Berbee M.L."/>
        </authorList>
    </citation>
    <scope>NUCLEOTIDE SEQUENCE [LARGE SCALE GENOMIC DNA]</scope>
    <source>
        <strain evidence="2 3">NRRL 28638</strain>
    </source>
</reference>
<organism evidence="2 3">
    <name type="scientific">Conidiobolus coronatus (strain ATCC 28846 / CBS 209.66 / NRRL 28638)</name>
    <name type="common">Delacroixia coronata</name>
    <dbReference type="NCBI Taxonomy" id="796925"/>
    <lineage>
        <taxon>Eukaryota</taxon>
        <taxon>Fungi</taxon>
        <taxon>Fungi incertae sedis</taxon>
        <taxon>Zoopagomycota</taxon>
        <taxon>Entomophthoromycotina</taxon>
        <taxon>Entomophthoromycetes</taxon>
        <taxon>Entomophthorales</taxon>
        <taxon>Ancylistaceae</taxon>
        <taxon>Conidiobolus</taxon>
    </lineage>
</organism>
<gene>
    <name evidence="2" type="ORF">CONCODRAFT_80249</name>
</gene>
<evidence type="ECO:0000313" key="3">
    <source>
        <dbReference type="Proteomes" id="UP000070444"/>
    </source>
</evidence>
<dbReference type="OMA" id="DASHMAI"/>
<protein>
    <submittedName>
        <fullName evidence="2">Uncharacterized protein</fullName>
    </submittedName>
</protein>
<dbReference type="PANTHER" id="PTHR35895:SF1">
    <property type="entry name" value="LIPID-BINDING SERUM GLYCOPROTEIN C-TERMINAL DOMAIN-CONTAINING PROTEIN"/>
    <property type="match status" value="1"/>
</dbReference>
<keyword evidence="3" id="KW-1185">Reference proteome</keyword>
<dbReference type="GO" id="GO:0000329">
    <property type="term" value="C:fungal-type vacuole membrane"/>
    <property type="evidence" value="ECO:0007669"/>
    <property type="project" value="InterPro"/>
</dbReference>
<name>A0A137NWJ5_CONC2</name>
<proteinExistence type="predicted"/>
<dbReference type="Proteomes" id="UP000070444">
    <property type="component" value="Unassembled WGS sequence"/>
</dbReference>
<dbReference type="InterPro" id="IPR022185">
    <property type="entry name" value="DUF3712"/>
</dbReference>
<evidence type="ECO:0000256" key="1">
    <source>
        <dbReference type="SAM" id="MobiDB-lite"/>
    </source>
</evidence>
<dbReference type="AlphaFoldDB" id="A0A137NWJ5"/>
<dbReference type="EMBL" id="KQ964652">
    <property type="protein sequence ID" value="KXN67205.1"/>
    <property type="molecule type" value="Genomic_DNA"/>
</dbReference>